<keyword evidence="2" id="KW-1185">Reference proteome</keyword>
<reference evidence="1" key="1">
    <citation type="submission" date="2020-05" db="EMBL/GenBank/DDBJ databases">
        <title>Large-scale comparative analyses of tick genomes elucidate their genetic diversity and vector capacities.</title>
        <authorList>
            <person name="Jia N."/>
            <person name="Wang J."/>
            <person name="Shi W."/>
            <person name="Du L."/>
            <person name="Sun Y."/>
            <person name="Zhan W."/>
            <person name="Jiang J."/>
            <person name="Wang Q."/>
            <person name="Zhang B."/>
            <person name="Ji P."/>
            <person name="Sakyi L.B."/>
            <person name="Cui X."/>
            <person name="Yuan T."/>
            <person name="Jiang B."/>
            <person name="Yang W."/>
            <person name="Lam T.T.-Y."/>
            <person name="Chang Q."/>
            <person name="Ding S."/>
            <person name="Wang X."/>
            <person name="Zhu J."/>
            <person name="Ruan X."/>
            <person name="Zhao L."/>
            <person name="Wei J."/>
            <person name="Que T."/>
            <person name="Du C."/>
            <person name="Cheng J."/>
            <person name="Dai P."/>
            <person name="Han X."/>
            <person name="Huang E."/>
            <person name="Gao Y."/>
            <person name="Liu J."/>
            <person name="Shao H."/>
            <person name="Ye R."/>
            <person name="Li L."/>
            <person name="Wei W."/>
            <person name="Wang X."/>
            <person name="Wang C."/>
            <person name="Yang T."/>
            <person name="Huo Q."/>
            <person name="Li W."/>
            <person name="Guo W."/>
            <person name="Chen H."/>
            <person name="Zhou L."/>
            <person name="Ni X."/>
            <person name="Tian J."/>
            <person name="Zhou Y."/>
            <person name="Sheng Y."/>
            <person name="Liu T."/>
            <person name="Pan Y."/>
            <person name="Xia L."/>
            <person name="Li J."/>
            <person name="Zhao F."/>
            <person name="Cao W."/>
        </authorList>
    </citation>
    <scope>NUCLEOTIDE SEQUENCE</scope>
    <source>
        <strain evidence="1">Dsil-2018</strain>
    </source>
</reference>
<evidence type="ECO:0000313" key="1">
    <source>
        <dbReference type="EMBL" id="KAH7970409.1"/>
    </source>
</evidence>
<dbReference type="Proteomes" id="UP000821865">
    <property type="component" value="Chromosome 11"/>
</dbReference>
<proteinExistence type="predicted"/>
<evidence type="ECO:0000313" key="2">
    <source>
        <dbReference type="Proteomes" id="UP000821865"/>
    </source>
</evidence>
<name>A0ACB8DIJ7_DERSI</name>
<comment type="caution">
    <text evidence="1">The sequence shown here is derived from an EMBL/GenBank/DDBJ whole genome shotgun (WGS) entry which is preliminary data.</text>
</comment>
<organism evidence="1 2">
    <name type="scientific">Dermacentor silvarum</name>
    <name type="common">Tick</name>
    <dbReference type="NCBI Taxonomy" id="543639"/>
    <lineage>
        <taxon>Eukaryota</taxon>
        <taxon>Metazoa</taxon>
        <taxon>Ecdysozoa</taxon>
        <taxon>Arthropoda</taxon>
        <taxon>Chelicerata</taxon>
        <taxon>Arachnida</taxon>
        <taxon>Acari</taxon>
        <taxon>Parasitiformes</taxon>
        <taxon>Ixodida</taxon>
        <taxon>Ixodoidea</taxon>
        <taxon>Ixodidae</taxon>
        <taxon>Rhipicephalinae</taxon>
        <taxon>Dermacentor</taxon>
    </lineage>
</organism>
<gene>
    <name evidence="1" type="ORF">HPB49_006712</name>
</gene>
<accession>A0ACB8DIJ7</accession>
<protein>
    <submittedName>
        <fullName evidence="1">Uncharacterized protein</fullName>
    </submittedName>
</protein>
<dbReference type="EMBL" id="CM023480">
    <property type="protein sequence ID" value="KAH7970409.1"/>
    <property type="molecule type" value="Genomic_DNA"/>
</dbReference>
<sequence length="204" mass="24018">MNEREKQTDNKALTFLFLIVEDNYLDDIGTCRTAKEPWNTLQKMPSKFGLQLMRDFFNVKMKRDESMKDYLERLMVLMHRKLSNAGYAFTDREVALVMLMGFPDTYEPLILNLAQDEQTLTTKAVRTRLLIEEKRKLRGDEDRLSDEESQTMALITKARLRTESKQPNETVHQLTVMQDEKFRQCTSSMQRRRCDPLLVAKLVI</sequence>